<keyword evidence="2" id="KW-0238">DNA-binding</keyword>
<proteinExistence type="predicted"/>
<dbReference type="AlphaFoldDB" id="A0A8K0AIW9"/>
<dbReference type="InterPro" id="IPR001138">
    <property type="entry name" value="Zn2Cys6_DnaBD"/>
</dbReference>
<dbReference type="GO" id="GO:0008270">
    <property type="term" value="F:zinc ion binding"/>
    <property type="evidence" value="ECO:0007669"/>
    <property type="project" value="InterPro"/>
</dbReference>
<dbReference type="OrthoDB" id="4685598at2759"/>
<dbReference type="CDD" id="cd00067">
    <property type="entry name" value="GAL4"/>
    <property type="match status" value="1"/>
</dbReference>
<dbReference type="GO" id="GO:0000981">
    <property type="term" value="F:DNA-binding transcription factor activity, RNA polymerase II-specific"/>
    <property type="evidence" value="ECO:0007669"/>
    <property type="project" value="InterPro"/>
</dbReference>
<dbReference type="PROSITE" id="PS50048">
    <property type="entry name" value="ZN2_CY6_FUNGAL_2"/>
    <property type="match status" value="1"/>
</dbReference>
<dbReference type="EMBL" id="VRVR01000019">
    <property type="protein sequence ID" value="KAF0852732.1"/>
    <property type="molecule type" value="Genomic_DNA"/>
</dbReference>
<organism evidence="2 3">
    <name type="scientific">Andalucia godoyi</name>
    <name type="common">Flagellate</name>
    <dbReference type="NCBI Taxonomy" id="505711"/>
    <lineage>
        <taxon>Eukaryota</taxon>
        <taxon>Discoba</taxon>
        <taxon>Jakobida</taxon>
        <taxon>Andalucina</taxon>
        <taxon>Andaluciidae</taxon>
        <taxon>Andalucia</taxon>
    </lineage>
</organism>
<accession>A0A8K0AIW9</accession>
<protein>
    <submittedName>
        <fullName evidence="2">Mitochondrial N-terminal GAL4-like Zn2Cys6 binuclear cluster DNA-binding domain-containing protein</fullName>
    </submittedName>
</protein>
<evidence type="ECO:0000313" key="3">
    <source>
        <dbReference type="Proteomes" id="UP000799049"/>
    </source>
</evidence>
<dbReference type="Proteomes" id="UP000799049">
    <property type="component" value="Unassembled WGS sequence"/>
</dbReference>
<name>A0A8K0AIW9_ANDGO</name>
<dbReference type="PROSITE" id="PS00463">
    <property type="entry name" value="ZN2_CY6_FUNGAL_1"/>
    <property type="match status" value="1"/>
</dbReference>
<dbReference type="Gene3D" id="4.10.240.10">
    <property type="entry name" value="Zn(2)-C6 fungal-type DNA-binding domain"/>
    <property type="match status" value="1"/>
</dbReference>
<evidence type="ECO:0000313" key="2">
    <source>
        <dbReference type="EMBL" id="KAF0852732.1"/>
    </source>
</evidence>
<dbReference type="GO" id="GO:0003677">
    <property type="term" value="F:DNA binding"/>
    <property type="evidence" value="ECO:0007669"/>
    <property type="project" value="UniProtKB-KW"/>
</dbReference>
<dbReference type="SMART" id="SM00066">
    <property type="entry name" value="GAL4"/>
    <property type="match status" value="1"/>
</dbReference>
<dbReference type="InterPro" id="IPR036864">
    <property type="entry name" value="Zn2-C6_fun-type_DNA-bd_sf"/>
</dbReference>
<evidence type="ECO:0000259" key="1">
    <source>
        <dbReference type="PROSITE" id="PS50048"/>
    </source>
</evidence>
<dbReference type="Pfam" id="PF00172">
    <property type="entry name" value="Zn_clus"/>
    <property type="match status" value="1"/>
</dbReference>
<sequence length="409" mass="45697">MSTPFFHSTASSLASSNTSIVTHSHGIRSSVQSAANKKNRILSSNPNKRACDSCRAAHAACSGVFPCSRCIDQDLTCVLPAPACRKRVWQTLSASDFEASHHLAYYYRSLPDGESVRRLEHSGAPSACKKDLDCDPSAIAMYEEDGPSGKRKIELLPHIQEFLRYQTYRSAPMCIISHTLSNKDLHPPVTPFLAEEDRVHCMQLFKAFRQLLATYQSVKQSLRSIDPQLHGIANPLDVPSINKSILDILTASQGMQAVVDCAGPNSVVKVNNAHDTVVWSTDALFRWTEVPRDAIIDKTLAIVRFFPEQHLDVILRTWWRAQMNPRVIAYRTVDPLYQGRIFLTQSLFLRNEVGKVDFSVLVSRPLILWPATVAYAKEMFEGDLSLMDIMPNTLGNPSGTTSRSHFRNP</sequence>
<dbReference type="SUPFAM" id="SSF57701">
    <property type="entry name" value="Zn2/Cys6 DNA-binding domain"/>
    <property type="match status" value="1"/>
</dbReference>
<gene>
    <name evidence="2" type="ORF">ANDGO_00718</name>
</gene>
<reference evidence="2" key="1">
    <citation type="submission" date="2019-09" db="EMBL/GenBank/DDBJ databases">
        <title>The Mitochondrial Proteome of the Jakobid, Andalucia godoyi, a Protist With the Most Gene-Rich and Bacteria-Like Mitochondrial Genome.</title>
        <authorList>
            <person name="Gray M.W."/>
            <person name="Burger G."/>
            <person name="Derelle R."/>
            <person name="Klimes V."/>
            <person name="Leger M."/>
            <person name="Sarrasin M."/>
            <person name="Vlcek C."/>
            <person name="Roger A.J."/>
            <person name="Elias M."/>
            <person name="Lang B.F."/>
        </authorList>
    </citation>
    <scope>NUCLEOTIDE SEQUENCE</scope>
    <source>
        <strain evidence="2">And28</strain>
    </source>
</reference>
<keyword evidence="3" id="KW-1185">Reference proteome</keyword>
<feature type="domain" description="Zn(2)-C6 fungal-type" evidence="1">
    <location>
        <begin position="50"/>
        <end position="79"/>
    </location>
</feature>
<comment type="caution">
    <text evidence="2">The sequence shown here is derived from an EMBL/GenBank/DDBJ whole genome shotgun (WGS) entry which is preliminary data.</text>
</comment>